<evidence type="ECO:0000313" key="6">
    <source>
        <dbReference type="Proteomes" id="UP000548326"/>
    </source>
</evidence>
<dbReference type="AlphaFoldDB" id="A0A1N6SL32"/>
<organism evidence="4 6">
    <name type="scientific">Mucilaginibacter lappiensis</name>
    <dbReference type="NCBI Taxonomy" id="354630"/>
    <lineage>
        <taxon>Bacteria</taxon>
        <taxon>Pseudomonadati</taxon>
        <taxon>Bacteroidota</taxon>
        <taxon>Sphingobacteriia</taxon>
        <taxon>Sphingobacteriales</taxon>
        <taxon>Sphingobacteriaceae</taxon>
        <taxon>Mucilaginibacter</taxon>
    </lineage>
</organism>
<protein>
    <recommendedName>
        <fullName evidence="2">Activator of Hsp90 ATPase homologue 1/2-like C-terminal domain-containing protein</fullName>
    </recommendedName>
</protein>
<dbReference type="STRING" id="354630.SAMN05421821_102425"/>
<dbReference type="EMBL" id="JACHCA010000012">
    <property type="protein sequence ID" value="MBB6129967.1"/>
    <property type="molecule type" value="Genomic_DNA"/>
</dbReference>
<dbReference type="Pfam" id="PF08327">
    <property type="entry name" value="AHSA1"/>
    <property type="match status" value="1"/>
</dbReference>
<proteinExistence type="inferred from homology"/>
<accession>A0A1N6SL32</accession>
<evidence type="ECO:0000313" key="4">
    <source>
        <dbReference type="EMBL" id="MBB6129967.1"/>
    </source>
</evidence>
<keyword evidence="5" id="KW-1185">Reference proteome</keyword>
<feature type="domain" description="Activator of Hsp90 ATPase homologue 1/2-like C-terminal" evidence="2">
    <location>
        <begin position="26"/>
        <end position="134"/>
    </location>
</feature>
<dbReference type="InterPro" id="IPR013538">
    <property type="entry name" value="ASHA1/2-like_C"/>
</dbReference>
<evidence type="ECO:0000313" key="3">
    <source>
        <dbReference type="EMBL" id="MBB6108338.1"/>
    </source>
</evidence>
<name>A0A1N6SL32_9SPHI</name>
<dbReference type="EMBL" id="JACHCB010000002">
    <property type="protein sequence ID" value="MBB6108338.1"/>
    <property type="molecule type" value="Genomic_DNA"/>
</dbReference>
<dbReference type="CDD" id="cd07814">
    <property type="entry name" value="SRPBCC_CalC_Aha1-like"/>
    <property type="match status" value="1"/>
</dbReference>
<dbReference type="RefSeq" id="WP_076371891.1">
    <property type="nucleotide sequence ID" value="NZ_FTMG01000002.1"/>
</dbReference>
<dbReference type="Proteomes" id="UP000548326">
    <property type="component" value="Unassembled WGS sequence"/>
</dbReference>
<comment type="caution">
    <text evidence="4">The sequence shown here is derived from an EMBL/GenBank/DDBJ whole genome shotgun (WGS) entry which is preliminary data.</text>
</comment>
<comment type="similarity">
    <text evidence="1">Belongs to the AHA1 family.</text>
</comment>
<gene>
    <name evidence="4" type="ORF">HDF22_004104</name>
    <name evidence="3" type="ORF">HDF23_001073</name>
</gene>
<evidence type="ECO:0000256" key="1">
    <source>
        <dbReference type="ARBA" id="ARBA00006817"/>
    </source>
</evidence>
<reference evidence="5 6" key="1">
    <citation type="submission" date="2020-08" db="EMBL/GenBank/DDBJ databases">
        <title>Genomic Encyclopedia of Type Strains, Phase IV (KMG-V): Genome sequencing to study the core and pangenomes of soil and plant-associated prokaryotes.</title>
        <authorList>
            <person name="Whitman W."/>
        </authorList>
    </citation>
    <scope>NUCLEOTIDE SEQUENCE [LARGE SCALE GENOMIC DNA]</scope>
    <source>
        <strain evidence="3 5">ANJLi2</strain>
        <strain evidence="4 6">MP601</strain>
    </source>
</reference>
<dbReference type="Gene3D" id="3.30.530.20">
    <property type="match status" value="1"/>
</dbReference>
<dbReference type="OrthoDB" id="287565at2"/>
<dbReference type="Proteomes" id="UP000541583">
    <property type="component" value="Unassembled WGS sequence"/>
</dbReference>
<sequence>MKNQSFNAAILVDQTPKQAFDAINNVRGWWSEETKGDTDQLGAVFYYHYQDVHTCTFQITELEPGKKVVWHVLQNHFNFIKDQTEWVDTDVVFEIASKGDKTEINFTHVGLVPAYECYDICFNAWGTYITKSLYDLITKGEGQPNPIEESVKKAQEMRAEL</sequence>
<dbReference type="SUPFAM" id="SSF55961">
    <property type="entry name" value="Bet v1-like"/>
    <property type="match status" value="1"/>
</dbReference>
<evidence type="ECO:0000313" key="5">
    <source>
        <dbReference type="Proteomes" id="UP000541583"/>
    </source>
</evidence>
<dbReference type="InterPro" id="IPR023393">
    <property type="entry name" value="START-like_dom_sf"/>
</dbReference>
<evidence type="ECO:0000259" key="2">
    <source>
        <dbReference type="Pfam" id="PF08327"/>
    </source>
</evidence>